<dbReference type="CDD" id="cd09008">
    <property type="entry name" value="MTAN"/>
    <property type="match status" value="1"/>
</dbReference>
<evidence type="ECO:0000256" key="5">
    <source>
        <dbReference type="ARBA" id="ARBA00023167"/>
    </source>
</evidence>
<evidence type="ECO:0000256" key="2">
    <source>
        <dbReference type="ARBA" id="ARBA00011974"/>
    </source>
</evidence>
<keyword evidence="4 7" id="KW-0378">Hydrolase</keyword>
<dbReference type="PANTHER" id="PTHR46832:SF1">
    <property type="entry name" value="5'-METHYLTHIOADENOSINE_S-ADENOSYLHOMOCYSTEINE NUCLEOSIDASE"/>
    <property type="match status" value="1"/>
</dbReference>
<reference evidence="8" key="1">
    <citation type="journal article" date="2019" name="Int. J. Syst. Evol. Microbiol.">
        <title>The Global Catalogue of Microorganisms (GCM) 10K type strain sequencing project: providing services to taxonomists for standard genome sequencing and annotation.</title>
        <authorList>
            <consortium name="The Broad Institute Genomics Platform"/>
            <consortium name="The Broad Institute Genome Sequencing Center for Infectious Disease"/>
            <person name="Wu L."/>
            <person name="Ma J."/>
        </authorList>
    </citation>
    <scope>NUCLEOTIDE SEQUENCE [LARGE SCALE GENOMIC DNA]</scope>
    <source>
        <strain evidence="8">CCUG 71848</strain>
    </source>
</reference>
<evidence type="ECO:0000259" key="6">
    <source>
        <dbReference type="Pfam" id="PF01048"/>
    </source>
</evidence>
<dbReference type="SUPFAM" id="SSF53167">
    <property type="entry name" value="Purine and uridine phosphorylases"/>
    <property type="match status" value="1"/>
</dbReference>
<keyword evidence="8" id="KW-1185">Reference proteome</keyword>
<dbReference type="Pfam" id="PF01048">
    <property type="entry name" value="PNP_UDP_1"/>
    <property type="match status" value="1"/>
</dbReference>
<gene>
    <name evidence="7" type="ORF">ACFQ22_05930</name>
</gene>
<evidence type="ECO:0000313" key="7">
    <source>
        <dbReference type="EMBL" id="MFD1124905.1"/>
    </source>
</evidence>
<dbReference type="InterPro" id="IPR010049">
    <property type="entry name" value="MTA_SAH_Nsdase"/>
</dbReference>
<dbReference type="InterPro" id="IPR000845">
    <property type="entry name" value="Nucleoside_phosphorylase_d"/>
</dbReference>
<organism evidence="7 8">
    <name type="scientific">Lentilactobacillus raoultii</name>
    <dbReference type="NCBI Taxonomy" id="1987503"/>
    <lineage>
        <taxon>Bacteria</taxon>
        <taxon>Bacillati</taxon>
        <taxon>Bacillota</taxon>
        <taxon>Bacilli</taxon>
        <taxon>Lactobacillales</taxon>
        <taxon>Lactobacillaceae</taxon>
        <taxon>Lentilactobacillus</taxon>
    </lineage>
</organism>
<dbReference type="RefSeq" id="WP_121977487.1">
    <property type="nucleotide sequence ID" value="NZ_JBHTLH010000017.1"/>
</dbReference>
<dbReference type="Proteomes" id="UP001597156">
    <property type="component" value="Unassembled WGS sequence"/>
</dbReference>
<evidence type="ECO:0000256" key="4">
    <source>
        <dbReference type="ARBA" id="ARBA00022801"/>
    </source>
</evidence>
<feature type="domain" description="Nucleoside phosphorylase" evidence="6">
    <location>
        <begin position="2"/>
        <end position="225"/>
    </location>
</feature>
<keyword evidence="3" id="KW-0028">Amino-acid biosynthesis</keyword>
<evidence type="ECO:0000313" key="8">
    <source>
        <dbReference type="Proteomes" id="UP001597156"/>
    </source>
</evidence>
<proteinExistence type="predicted"/>
<evidence type="ECO:0000256" key="3">
    <source>
        <dbReference type="ARBA" id="ARBA00022605"/>
    </source>
</evidence>
<dbReference type="GO" id="GO:0008782">
    <property type="term" value="F:adenosylhomocysteine nucleosidase activity"/>
    <property type="evidence" value="ECO:0007669"/>
    <property type="project" value="UniProtKB-EC"/>
</dbReference>
<protein>
    <recommendedName>
        <fullName evidence="2">adenosylhomocysteine nucleosidase</fullName>
        <ecNumber evidence="2">3.2.2.9</ecNumber>
    </recommendedName>
</protein>
<dbReference type="NCBIfam" id="NF004079">
    <property type="entry name" value="PRK05584.1"/>
    <property type="match status" value="1"/>
</dbReference>
<name>A0ABW3PRL3_9LACO</name>
<sequence length="233" mass="24938">MKYGVICAMDEELAILKEALTNETSRNYGHTTFFSGQIHNQEVVLVKSGIGKVQAGITTATLINEFHVDAVINSGSAGGIGEGLSIGDLVISTETAYHDVDVTASNYQMGQLPGFPARFPASKTLEDAIAKAARDSGVDVHFGLIVSGDQFIADTNRIQQIKADFPDALCSEMEGAAVGQVAYQNQIPYVVIRAMSDVGDEEAELSFDQFIVVAGKKSGQMLIDLFKNEAARK</sequence>
<comment type="caution">
    <text evidence="7">The sequence shown here is derived from an EMBL/GenBank/DDBJ whole genome shotgun (WGS) entry which is preliminary data.</text>
</comment>
<dbReference type="InterPro" id="IPR035994">
    <property type="entry name" value="Nucleoside_phosphorylase_sf"/>
</dbReference>
<dbReference type="EC" id="3.2.2.9" evidence="2"/>
<evidence type="ECO:0000256" key="1">
    <source>
        <dbReference type="ARBA" id="ARBA00004945"/>
    </source>
</evidence>
<dbReference type="NCBIfam" id="TIGR01704">
    <property type="entry name" value="MTA_SAH-Nsdase"/>
    <property type="match status" value="1"/>
</dbReference>
<comment type="pathway">
    <text evidence="1">Amino-acid biosynthesis; L-methionine biosynthesis via salvage pathway; S-methyl-5-thio-alpha-D-ribose 1-phosphate from S-methyl-5'-thioadenosine (hydrolase route): step 1/2.</text>
</comment>
<dbReference type="Gene3D" id="3.40.50.1580">
    <property type="entry name" value="Nucleoside phosphorylase domain"/>
    <property type="match status" value="1"/>
</dbReference>
<dbReference type="PANTHER" id="PTHR46832">
    <property type="entry name" value="5'-METHYLTHIOADENOSINE/S-ADENOSYLHOMOCYSTEINE NUCLEOSIDASE"/>
    <property type="match status" value="1"/>
</dbReference>
<accession>A0ABW3PRL3</accession>
<keyword evidence="7" id="KW-0326">Glycosidase</keyword>
<dbReference type="EMBL" id="JBHTLH010000017">
    <property type="protein sequence ID" value="MFD1124905.1"/>
    <property type="molecule type" value="Genomic_DNA"/>
</dbReference>
<keyword evidence="5" id="KW-0486">Methionine biosynthesis</keyword>